<name>A0A816JTA2_BRANA</name>
<dbReference type="InterPro" id="IPR002156">
    <property type="entry name" value="RNaseH_domain"/>
</dbReference>
<feature type="domain" description="RNase H type-1" evidence="1">
    <location>
        <begin position="25"/>
        <end position="85"/>
    </location>
</feature>
<dbReference type="AlphaFoldDB" id="A0A816JTA2"/>
<accession>A0A816JTA2</accession>
<dbReference type="Proteomes" id="UP001295469">
    <property type="component" value="Chromosome C04"/>
</dbReference>
<evidence type="ECO:0000259" key="1">
    <source>
        <dbReference type="Pfam" id="PF13456"/>
    </source>
</evidence>
<dbReference type="EMBL" id="HG994368">
    <property type="protein sequence ID" value="CAF1825436.1"/>
    <property type="molecule type" value="Genomic_DNA"/>
</dbReference>
<dbReference type="GO" id="GO:0003676">
    <property type="term" value="F:nucleic acid binding"/>
    <property type="evidence" value="ECO:0007669"/>
    <property type="project" value="InterPro"/>
</dbReference>
<dbReference type="GO" id="GO:0004523">
    <property type="term" value="F:RNA-DNA hybrid ribonuclease activity"/>
    <property type="evidence" value="ECO:0007669"/>
    <property type="project" value="InterPro"/>
</dbReference>
<evidence type="ECO:0000313" key="2">
    <source>
        <dbReference type="EMBL" id="CAF1825436.1"/>
    </source>
</evidence>
<protein>
    <submittedName>
        <fullName evidence="2">(rape) hypothetical protein</fullName>
    </submittedName>
</protein>
<dbReference type="Pfam" id="PF13456">
    <property type="entry name" value="RVT_3"/>
    <property type="match status" value="1"/>
</dbReference>
<sequence length="88" mass="10226">MALFPLGNKGPRKPLDVTRYHIQFCEVIYEIDSRDHVEALQEEEPRPSLNAHIQDIQLMLLKIGDHKVAFQAREENRVADKIANEDLF</sequence>
<organism evidence="2">
    <name type="scientific">Brassica napus</name>
    <name type="common">Rape</name>
    <dbReference type="NCBI Taxonomy" id="3708"/>
    <lineage>
        <taxon>Eukaryota</taxon>
        <taxon>Viridiplantae</taxon>
        <taxon>Streptophyta</taxon>
        <taxon>Embryophyta</taxon>
        <taxon>Tracheophyta</taxon>
        <taxon>Spermatophyta</taxon>
        <taxon>Magnoliopsida</taxon>
        <taxon>eudicotyledons</taxon>
        <taxon>Gunneridae</taxon>
        <taxon>Pentapetalae</taxon>
        <taxon>rosids</taxon>
        <taxon>malvids</taxon>
        <taxon>Brassicales</taxon>
        <taxon>Brassicaceae</taxon>
        <taxon>Brassiceae</taxon>
        <taxon>Brassica</taxon>
    </lineage>
</organism>
<reference evidence="2" key="1">
    <citation type="submission" date="2021-01" db="EMBL/GenBank/DDBJ databases">
        <authorList>
            <consortium name="Genoscope - CEA"/>
            <person name="William W."/>
        </authorList>
    </citation>
    <scope>NUCLEOTIDE SEQUENCE</scope>
</reference>
<proteinExistence type="predicted"/>
<gene>
    <name evidence="2" type="ORF">DARMORV10_C04P18640.1</name>
</gene>